<dbReference type="PANTHER" id="PTHR10963:SF68">
    <property type="entry name" value="GLYCOSIDASE CRH1-RELATED"/>
    <property type="match status" value="1"/>
</dbReference>
<evidence type="ECO:0000256" key="11">
    <source>
        <dbReference type="ARBA" id="ARBA00023180"/>
    </source>
</evidence>
<evidence type="ECO:0000256" key="8">
    <source>
        <dbReference type="ARBA" id="ARBA00022801"/>
    </source>
</evidence>
<dbReference type="Pfam" id="PF00722">
    <property type="entry name" value="Glyco_hydro_16"/>
    <property type="match status" value="1"/>
</dbReference>
<keyword evidence="8 17" id="KW-0378">Hydrolase</keyword>
<feature type="signal peptide" evidence="21">
    <location>
        <begin position="1"/>
        <end position="21"/>
    </location>
</feature>
<comment type="catalytic activity">
    <reaction evidence="1">
        <text>Random endo-hydrolysis of N-acetyl-beta-D-glucosaminide (1-&gt;4)-beta-linkages in chitin and chitodextrins.</text>
        <dbReference type="EC" id="3.2.1.14"/>
    </reaction>
</comment>
<evidence type="ECO:0000256" key="1">
    <source>
        <dbReference type="ARBA" id="ARBA00000822"/>
    </source>
</evidence>
<evidence type="ECO:0000256" key="10">
    <source>
        <dbReference type="ARBA" id="ARBA00023157"/>
    </source>
</evidence>
<evidence type="ECO:0000256" key="5">
    <source>
        <dbReference type="ARBA" id="ARBA00022676"/>
    </source>
</evidence>
<evidence type="ECO:0000256" key="6">
    <source>
        <dbReference type="ARBA" id="ARBA00022679"/>
    </source>
</evidence>
<dbReference type="InterPro" id="IPR017168">
    <property type="entry name" value="CHR-like"/>
</dbReference>
<evidence type="ECO:0000256" key="15">
    <source>
        <dbReference type="ARBA" id="ARBA00038074"/>
    </source>
</evidence>
<evidence type="ECO:0000256" key="7">
    <source>
        <dbReference type="ARBA" id="ARBA00022729"/>
    </source>
</evidence>
<dbReference type="InterPro" id="IPR050546">
    <property type="entry name" value="Glycosyl_Hydrlase_16"/>
</dbReference>
<dbReference type="FunFam" id="2.60.120.200:FF:000152">
    <property type="entry name" value="Cell wall glucanase"/>
    <property type="match status" value="1"/>
</dbReference>
<dbReference type="InterPro" id="IPR013320">
    <property type="entry name" value="ConA-like_dom_sf"/>
</dbReference>
<protein>
    <recommendedName>
        <fullName evidence="17">Crh-like protein</fullName>
        <ecNumber evidence="17">3.2.-.-</ecNumber>
    </recommendedName>
</protein>
<feature type="compositionally biased region" description="Low complexity" evidence="20">
    <location>
        <begin position="277"/>
        <end position="315"/>
    </location>
</feature>
<organism evidence="23 24">
    <name type="scientific">Pleurostoma richardsiae</name>
    <dbReference type="NCBI Taxonomy" id="41990"/>
    <lineage>
        <taxon>Eukaryota</taxon>
        <taxon>Fungi</taxon>
        <taxon>Dikarya</taxon>
        <taxon>Ascomycota</taxon>
        <taxon>Pezizomycotina</taxon>
        <taxon>Sordariomycetes</taxon>
        <taxon>Sordariomycetidae</taxon>
        <taxon>Calosphaeriales</taxon>
        <taxon>Pleurostomataceae</taxon>
        <taxon>Pleurostoma</taxon>
    </lineage>
</organism>
<feature type="chain" id="PRO_5041223305" description="Crh-like protein" evidence="21">
    <location>
        <begin position="22"/>
        <end position="353"/>
    </location>
</feature>
<comment type="caution">
    <text evidence="23">The sequence shown here is derived from an EMBL/GenBank/DDBJ whole genome shotgun (WGS) entry which is preliminary data.</text>
</comment>
<keyword evidence="11" id="KW-0325">Glycoprotein</keyword>
<evidence type="ECO:0000313" key="23">
    <source>
        <dbReference type="EMBL" id="KAJ9142992.1"/>
    </source>
</evidence>
<evidence type="ECO:0000256" key="17">
    <source>
        <dbReference type="PIRNR" id="PIRNR037299"/>
    </source>
</evidence>
<feature type="region of interest" description="Disordered" evidence="20">
    <location>
        <begin position="268"/>
        <end position="315"/>
    </location>
</feature>
<evidence type="ECO:0000256" key="20">
    <source>
        <dbReference type="SAM" id="MobiDB-lite"/>
    </source>
</evidence>
<keyword evidence="6" id="KW-0808">Transferase</keyword>
<sequence length="353" mass="36698">MAMSFVHKAAAVALLLASSAAAQTYTSCNPTTNSSCPSDTGLSSSTYSVDFTQGADDDAWTVTAGSVSYTSSGAEFTISEKGDAPTIETSWYFFFGRAEVHMRAATGTGIVSSVVLESDDLDEVDWEWLGGYPDEVQTDYFGKGNTTSYDRGGTTNVTDTQSTTHNYTIDWTSEAIVWYVDGTAVRTLNYDDALDGKNYPQTPMRLILGIWAGGDSDNAEGTITWAGGETDYDDGPFTMTVESVSIYNANPASSYTYGDETGDWTSIKIDSSDDTDSSSSTSDSASASSASSATTTTTSSGNSTTGSDGTSAAASSTGTSVASVSASGYVKEPSLGVSLVGMASVALMVLAYV</sequence>
<dbReference type="GO" id="GO:0008843">
    <property type="term" value="F:endochitinase activity"/>
    <property type="evidence" value="ECO:0007669"/>
    <property type="project" value="UniProtKB-EC"/>
</dbReference>
<keyword evidence="14" id="KW-0961">Cell wall biogenesis/degradation</keyword>
<evidence type="ECO:0000256" key="14">
    <source>
        <dbReference type="ARBA" id="ARBA00023316"/>
    </source>
</evidence>
<keyword evidence="9 17" id="KW-0472">Membrane</keyword>
<keyword evidence="24" id="KW-1185">Reference proteome</keyword>
<dbReference type="PIRSF" id="PIRSF037299">
    <property type="entry name" value="Glycosidase_CRH1_prd"/>
    <property type="match status" value="1"/>
</dbReference>
<dbReference type="PROSITE" id="PS51762">
    <property type="entry name" value="GH16_2"/>
    <property type="match status" value="1"/>
</dbReference>
<evidence type="ECO:0000256" key="19">
    <source>
        <dbReference type="PIRSR" id="PIRSR037299-2"/>
    </source>
</evidence>
<feature type="domain" description="GH16" evidence="22">
    <location>
        <begin position="45"/>
        <end position="252"/>
    </location>
</feature>
<dbReference type="SUPFAM" id="SSF49899">
    <property type="entry name" value="Concanavalin A-like lectins/glucanases"/>
    <property type="match status" value="1"/>
</dbReference>
<dbReference type="EC" id="3.2.-.-" evidence="17"/>
<keyword evidence="12" id="KW-0449">Lipoprotein</keyword>
<evidence type="ECO:0000256" key="21">
    <source>
        <dbReference type="SAM" id="SignalP"/>
    </source>
</evidence>
<feature type="disulfide bond" evidence="19">
    <location>
        <begin position="28"/>
        <end position="36"/>
    </location>
</feature>
<dbReference type="Gene3D" id="2.60.120.200">
    <property type="match status" value="1"/>
</dbReference>
<comment type="similarity">
    <text evidence="15">Belongs to the glycosyl hydrolase 16 family. CRH1 subfamily.</text>
</comment>
<keyword evidence="10 19" id="KW-1015">Disulfide bond</keyword>
<feature type="active site" description="Proton donor" evidence="18">
    <location>
        <position position="123"/>
    </location>
</feature>
<dbReference type="GO" id="GO:0016757">
    <property type="term" value="F:glycosyltransferase activity"/>
    <property type="evidence" value="ECO:0007669"/>
    <property type="project" value="UniProtKB-KW"/>
</dbReference>
<comment type="subcellular location">
    <subcellularLocation>
        <location evidence="2">Cell envelope</location>
    </subcellularLocation>
    <subcellularLocation>
        <location evidence="3">Membrane</location>
        <topology evidence="3">Lipid-anchor</topology>
        <topology evidence="3">GPI-anchor</topology>
    </subcellularLocation>
</comment>
<evidence type="ECO:0000256" key="2">
    <source>
        <dbReference type="ARBA" id="ARBA00004196"/>
    </source>
</evidence>
<dbReference type="GO" id="GO:0031505">
    <property type="term" value="P:fungal-type cell wall organization"/>
    <property type="evidence" value="ECO:0007669"/>
    <property type="project" value="TreeGrafter"/>
</dbReference>
<dbReference type="CDD" id="cd02183">
    <property type="entry name" value="GH16_fungal_CRH1_transglycosylase"/>
    <property type="match status" value="1"/>
</dbReference>
<dbReference type="InterPro" id="IPR000757">
    <property type="entry name" value="Beta-glucanase-like"/>
</dbReference>
<dbReference type="EMBL" id="JANBVO010000020">
    <property type="protein sequence ID" value="KAJ9142992.1"/>
    <property type="molecule type" value="Genomic_DNA"/>
</dbReference>
<evidence type="ECO:0000259" key="22">
    <source>
        <dbReference type="PROSITE" id="PS51762"/>
    </source>
</evidence>
<comment type="function">
    <text evidence="16">Dual chitinase/transglycosylase that plays a role in cell wall architecture. Chitinase and transglycosylase activities are coupled. Required for the polysaccharide cross-linking at the septa and the cell wall. More specifically, transfers chitin to 1,6-beta-glucan in the cell wall.</text>
</comment>
<name>A0AA38VNK8_9PEZI</name>
<evidence type="ECO:0000256" key="18">
    <source>
        <dbReference type="PIRSR" id="PIRSR037299-1"/>
    </source>
</evidence>
<dbReference type="AlphaFoldDB" id="A0AA38VNK8"/>
<keyword evidence="7 21" id="KW-0732">Signal</keyword>
<dbReference type="GO" id="GO:0009277">
    <property type="term" value="C:fungal-type cell wall"/>
    <property type="evidence" value="ECO:0007669"/>
    <property type="project" value="TreeGrafter"/>
</dbReference>
<keyword evidence="13" id="KW-0326">Glycosidase</keyword>
<evidence type="ECO:0000313" key="24">
    <source>
        <dbReference type="Proteomes" id="UP001174694"/>
    </source>
</evidence>
<keyword evidence="4" id="KW-0336">GPI-anchor</keyword>
<dbReference type="PANTHER" id="PTHR10963">
    <property type="entry name" value="GLYCOSYL HYDROLASE-RELATED"/>
    <property type="match status" value="1"/>
</dbReference>
<reference evidence="23" key="1">
    <citation type="submission" date="2022-07" db="EMBL/GenBank/DDBJ databases">
        <title>Fungi with potential for degradation of polypropylene.</title>
        <authorList>
            <person name="Gostincar C."/>
        </authorList>
    </citation>
    <scope>NUCLEOTIDE SEQUENCE</scope>
    <source>
        <strain evidence="23">EXF-13308</strain>
    </source>
</reference>
<accession>A0AA38VNK8</accession>
<gene>
    <name evidence="23" type="ORF">NKR23_g6890</name>
</gene>
<feature type="active site" description="Proton donor" evidence="18">
    <location>
        <position position="127"/>
    </location>
</feature>
<evidence type="ECO:0000256" key="4">
    <source>
        <dbReference type="ARBA" id="ARBA00022622"/>
    </source>
</evidence>
<keyword evidence="5" id="KW-0328">Glycosyltransferase</keyword>
<proteinExistence type="inferred from homology"/>
<dbReference type="Proteomes" id="UP001174694">
    <property type="component" value="Unassembled WGS sequence"/>
</dbReference>
<dbReference type="GO" id="GO:0098552">
    <property type="term" value="C:side of membrane"/>
    <property type="evidence" value="ECO:0007669"/>
    <property type="project" value="UniProtKB-KW"/>
</dbReference>
<evidence type="ECO:0000256" key="12">
    <source>
        <dbReference type="ARBA" id="ARBA00023288"/>
    </source>
</evidence>
<evidence type="ECO:0000256" key="16">
    <source>
        <dbReference type="ARBA" id="ARBA00093308"/>
    </source>
</evidence>
<evidence type="ECO:0000256" key="13">
    <source>
        <dbReference type="ARBA" id="ARBA00023295"/>
    </source>
</evidence>
<evidence type="ECO:0000256" key="9">
    <source>
        <dbReference type="ARBA" id="ARBA00023136"/>
    </source>
</evidence>
<dbReference type="GO" id="GO:0005975">
    <property type="term" value="P:carbohydrate metabolic process"/>
    <property type="evidence" value="ECO:0007669"/>
    <property type="project" value="InterPro"/>
</dbReference>
<evidence type="ECO:0000256" key="3">
    <source>
        <dbReference type="ARBA" id="ARBA00004589"/>
    </source>
</evidence>